<organism evidence="2 3">
    <name type="scientific">Breznakibacter xylanolyticus</name>
    <dbReference type="NCBI Taxonomy" id="990"/>
    <lineage>
        <taxon>Bacteria</taxon>
        <taxon>Pseudomonadati</taxon>
        <taxon>Bacteroidota</taxon>
        <taxon>Bacteroidia</taxon>
        <taxon>Marinilabiliales</taxon>
        <taxon>Marinilabiliaceae</taxon>
        <taxon>Breznakibacter</taxon>
    </lineage>
</organism>
<proteinExistence type="predicted"/>
<keyword evidence="1" id="KW-0732">Signal</keyword>
<dbReference type="RefSeq" id="WP_111445370.1">
    <property type="nucleotide sequence ID" value="NZ_QKZK01000011.1"/>
</dbReference>
<protein>
    <recommendedName>
        <fullName evidence="4">Lipoprotein</fullName>
    </recommendedName>
</protein>
<dbReference type="PROSITE" id="PS51257">
    <property type="entry name" value="PROKAR_LIPOPROTEIN"/>
    <property type="match status" value="1"/>
</dbReference>
<reference evidence="2 3" key="1">
    <citation type="submission" date="2018-06" db="EMBL/GenBank/DDBJ databases">
        <title>Genomic Encyclopedia of Archaeal and Bacterial Type Strains, Phase II (KMG-II): from individual species to whole genera.</title>
        <authorList>
            <person name="Goeker M."/>
        </authorList>
    </citation>
    <scope>NUCLEOTIDE SEQUENCE [LARGE SCALE GENOMIC DNA]</scope>
    <source>
        <strain evidence="2 3">DSM 6779</strain>
    </source>
</reference>
<dbReference type="OrthoDB" id="1114031at2"/>
<comment type="caution">
    <text evidence="2">The sequence shown here is derived from an EMBL/GenBank/DDBJ whole genome shotgun (WGS) entry which is preliminary data.</text>
</comment>
<feature type="signal peptide" evidence="1">
    <location>
        <begin position="1"/>
        <end position="24"/>
    </location>
</feature>
<dbReference type="Proteomes" id="UP000249239">
    <property type="component" value="Unassembled WGS sequence"/>
</dbReference>
<sequence>MKTTQLLFATLAMSGMLLMTSCNKDEETINQNEQIAADDDAAEEMSNLLDALVETHAGSDDEAANAPALKTVSLPNVTAISTGESFWPREITIDYGSENTAITIGSGINARTVNIRGKIVVEKSAPLFIANSVWNISFADFYVSDNAIKGTQTYTNTGLNDIQNWTFAWASDLTITATDESWIKRTATKTREMTAGASTPLNIWDDEFTINGTASGSNSRGWSYNNAIANVLHKRICRFPVSGTVTLTNGANNTFVLNYGNGECDNEASLTDTNGNQATIVLGKRWMK</sequence>
<dbReference type="EMBL" id="QKZK01000011">
    <property type="protein sequence ID" value="PZX16870.1"/>
    <property type="molecule type" value="Genomic_DNA"/>
</dbReference>
<gene>
    <name evidence="2" type="ORF">LX69_01684</name>
</gene>
<accession>A0A2W7NA37</accession>
<name>A0A2W7NA37_9BACT</name>
<evidence type="ECO:0000313" key="2">
    <source>
        <dbReference type="EMBL" id="PZX16870.1"/>
    </source>
</evidence>
<keyword evidence="3" id="KW-1185">Reference proteome</keyword>
<dbReference type="AlphaFoldDB" id="A0A2W7NA37"/>
<evidence type="ECO:0008006" key="4">
    <source>
        <dbReference type="Google" id="ProtNLM"/>
    </source>
</evidence>
<evidence type="ECO:0000256" key="1">
    <source>
        <dbReference type="SAM" id="SignalP"/>
    </source>
</evidence>
<feature type="chain" id="PRO_5016104471" description="Lipoprotein" evidence="1">
    <location>
        <begin position="25"/>
        <end position="288"/>
    </location>
</feature>
<evidence type="ECO:0000313" key="3">
    <source>
        <dbReference type="Proteomes" id="UP000249239"/>
    </source>
</evidence>